<keyword evidence="3" id="KW-1185">Reference proteome</keyword>
<dbReference type="Proteomes" id="UP001589698">
    <property type="component" value="Unassembled WGS sequence"/>
</dbReference>
<comment type="caution">
    <text evidence="2">The sequence shown here is derived from an EMBL/GenBank/DDBJ whole genome shotgun (WGS) entry which is preliminary data.</text>
</comment>
<keyword evidence="2" id="KW-0540">Nuclease</keyword>
<dbReference type="Pfam" id="PF01844">
    <property type="entry name" value="HNH"/>
    <property type="match status" value="1"/>
</dbReference>
<accession>A0ABV6DWS5</accession>
<dbReference type="GO" id="GO:0004519">
    <property type="term" value="F:endonuclease activity"/>
    <property type="evidence" value="ECO:0007669"/>
    <property type="project" value="UniProtKB-KW"/>
</dbReference>
<keyword evidence="2" id="KW-0255">Endonuclease</keyword>
<gene>
    <name evidence="2" type="ORF">ACFFJG_01730</name>
</gene>
<name>A0ABV6DWS5_9ACTN</name>
<dbReference type="EMBL" id="JBHLXH010000001">
    <property type="protein sequence ID" value="MFC0221186.1"/>
    <property type="molecule type" value="Genomic_DNA"/>
</dbReference>
<sequence>MAQLLKEAQGVGISTVRRGEFYDPYGGMRDMGYLPQELGLDPDECADFEPPEPTRVGAADLAFEEIEALMDAGTLFHVSAGGSSCYFRDDTMRLSMLEPVRVCGNHKTDVWIYQGRVFTSTDHALSSQDVLALVNESANRRRLRLAKAHAASALVEGGDSRRTRPSIPSEVKINVWQRDGGRCVECGSNESLEFDHIIPFSMGGSSTMRNLQLLCEPCNGRKGATLG</sequence>
<dbReference type="Gene3D" id="1.10.30.50">
    <property type="match status" value="1"/>
</dbReference>
<organism evidence="2 3">
    <name type="scientific">Nocardioides zeicaulis</name>
    <dbReference type="NCBI Taxonomy" id="1776857"/>
    <lineage>
        <taxon>Bacteria</taxon>
        <taxon>Bacillati</taxon>
        <taxon>Actinomycetota</taxon>
        <taxon>Actinomycetes</taxon>
        <taxon>Propionibacteriales</taxon>
        <taxon>Nocardioidaceae</taxon>
        <taxon>Nocardioides</taxon>
    </lineage>
</organism>
<dbReference type="PANTHER" id="PTHR33877:SF1">
    <property type="entry name" value="TYPE IV METHYL-DIRECTED RESTRICTION ENZYME ECOKMCRA"/>
    <property type="match status" value="1"/>
</dbReference>
<keyword evidence="2" id="KW-0378">Hydrolase</keyword>
<proteinExistence type="predicted"/>
<protein>
    <submittedName>
        <fullName evidence="2">HNH endonuclease</fullName>
    </submittedName>
</protein>
<feature type="domain" description="HNH nuclease" evidence="1">
    <location>
        <begin position="170"/>
        <end position="220"/>
    </location>
</feature>
<dbReference type="RefSeq" id="WP_378516892.1">
    <property type="nucleotide sequence ID" value="NZ_CBCSDI010000052.1"/>
</dbReference>
<dbReference type="InterPro" id="IPR052892">
    <property type="entry name" value="NA-targeting_endonuclease"/>
</dbReference>
<reference evidence="2 3" key="1">
    <citation type="submission" date="2024-09" db="EMBL/GenBank/DDBJ databases">
        <authorList>
            <person name="Sun Q."/>
            <person name="Mori K."/>
        </authorList>
    </citation>
    <scope>NUCLEOTIDE SEQUENCE [LARGE SCALE GENOMIC DNA]</scope>
    <source>
        <strain evidence="2 3">CCM 8654</strain>
    </source>
</reference>
<dbReference type="CDD" id="cd00085">
    <property type="entry name" value="HNHc"/>
    <property type="match status" value="1"/>
</dbReference>
<dbReference type="SMART" id="SM00507">
    <property type="entry name" value="HNHc"/>
    <property type="match status" value="1"/>
</dbReference>
<dbReference type="InterPro" id="IPR002711">
    <property type="entry name" value="HNH"/>
</dbReference>
<dbReference type="PANTHER" id="PTHR33877">
    <property type="entry name" value="SLL1193 PROTEIN"/>
    <property type="match status" value="1"/>
</dbReference>
<evidence type="ECO:0000313" key="2">
    <source>
        <dbReference type="EMBL" id="MFC0221186.1"/>
    </source>
</evidence>
<evidence type="ECO:0000259" key="1">
    <source>
        <dbReference type="SMART" id="SM00507"/>
    </source>
</evidence>
<evidence type="ECO:0000313" key="3">
    <source>
        <dbReference type="Proteomes" id="UP001589698"/>
    </source>
</evidence>
<dbReference type="InterPro" id="IPR003615">
    <property type="entry name" value="HNH_nuc"/>
</dbReference>